<keyword evidence="6 9" id="KW-1133">Transmembrane helix</keyword>
<dbReference type="CDD" id="cd06550">
    <property type="entry name" value="TM_ABC_iron-siderophores_like"/>
    <property type="match status" value="1"/>
</dbReference>
<evidence type="ECO:0000256" key="4">
    <source>
        <dbReference type="ARBA" id="ARBA00022475"/>
    </source>
</evidence>
<evidence type="ECO:0000256" key="5">
    <source>
        <dbReference type="ARBA" id="ARBA00022692"/>
    </source>
</evidence>
<organism evidence="10 11">
    <name type="scientific">Ulvibacter antarcticus</name>
    <dbReference type="NCBI Taxonomy" id="442714"/>
    <lineage>
        <taxon>Bacteria</taxon>
        <taxon>Pseudomonadati</taxon>
        <taxon>Bacteroidota</taxon>
        <taxon>Flavobacteriia</taxon>
        <taxon>Flavobacteriales</taxon>
        <taxon>Flavobacteriaceae</taxon>
        <taxon>Ulvibacter</taxon>
    </lineage>
</organism>
<feature type="transmembrane region" description="Helical" evidence="9">
    <location>
        <begin position="21"/>
        <end position="39"/>
    </location>
</feature>
<comment type="caution">
    <text evidence="10">The sequence shown here is derived from an EMBL/GenBank/DDBJ whole genome shotgun (WGS) entry which is preliminary data.</text>
</comment>
<dbReference type="SUPFAM" id="SSF81345">
    <property type="entry name" value="ABC transporter involved in vitamin B12 uptake, BtuC"/>
    <property type="match status" value="1"/>
</dbReference>
<feature type="transmembrane region" description="Helical" evidence="9">
    <location>
        <begin position="45"/>
        <end position="64"/>
    </location>
</feature>
<protein>
    <submittedName>
        <fullName evidence="10">Manganese/zinc/iron transport system permease protein</fullName>
    </submittedName>
</protein>
<feature type="transmembrane region" description="Helical" evidence="9">
    <location>
        <begin position="230"/>
        <end position="251"/>
    </location>
</feature>
<dbReference type="RefSeq" id="WP_121905917.1">
    <property type="nucleotide sequence ID" value="NZ_REFC01000011.1"/>
</dbReference>
<reference evidence="10 11" key="1">
    <citation type="submission" date="2018-10" db="EMBL/GenBank/DDBJ databases">
        <title>Genomic Encyclopedia of Archaeal and Bacterial Type Strains, Phase II (KMG-II): from individual species to whole genera.</title>
        <authorList>
            <person name="Goeker M."/>
        </authorList>
    </citation>
    <scope>NUCLEOTIDE SEQUENCE [LARGE SCALE GENOMIC DNA]</scope>
    <source>
        <strain evidence="10 11">DSM 23424</strain>
    </source>
</reference>
<evidence type="ECO:0000256" key="2">
    <source>
        <dbReference type="ARBA" id="ARBA00008034"/>
    </source>
</evidence>
<dbReference type="GO" id="GO:0043190">
    <property type="term" value="C:ATP-binding cassette (ABC) transporter complex"/>
    <property type="evidence" value="ECO:0007669"/>
    <property type="project" value="InterPro"/>
</dbReference>
<feature type="transmembrane region" description="Helical" evidence="9">
    <location>
        <begin position="101"/>
        <end position="120"/>
    </location>
</feature>
<evidence type="ECO:0000256" key="3">
    <source>
        <dbReference type="ARBA" id="ARBA00022448"/>
    </source>
</evidence>
<evidence type="ECO:0000256" key="7">
    <source>
        <dbReference type="ARBA" id="ARBA00023136"/>
    </source>
</evidence>
<dbReference type="PANTHER" id="PTHR30477:SF3">
    <property type="entry name" value="METAL TRANSPORT SYSTEM MEMBRANE PROTEIN CT_069-RELATED"/>
    <property type="match status" value="1"/>
</dbReference>
<dbReference type="EMBL" id="REFC01000011">
    <property type="protein sequence ID" value="RMA65890.1"/>
    <property type="molecule type" value="Genomic_DNA"/>
</dbReference>
<name>A0A3L9Z1A2_9FLAO</name>
<keyword evidence="3 8" id="KW-0813">Transport</keyword>
<evidence type="ECO:0000256" key="8">
    <source>
        <dbReference type="RuleBase" id="RU003943"/>
    </source>
</evidence>
<accession>A0A3L9Z1A2</accession>
<comment type="subcellular location">
    <subcellularLocation>
        <location evidence="1 8">Cell membrane</location>
        <topology evidence="1 8">Multi-pass membrane protein</topology>
    </subcellularLocation>
</comment>
<proteinExistence type="inferred from homology"/>
<dbReference type="Gene3D" id="1.10.3470.10">
    <property type="entry name" value="ABC transporter involved in vitamin B12 uptake, BtuC"/>
    <property type="match status" value="1"/>
</dbReference>
<evidence type="ECO:0000256" key="9">
    <source>
        <dbReference type="SAM" id="Phobius"/>
    </source>
</evidence>
<dbReference type="FunFam" id="1.10.3470.10:FF:000003">
    <property type="entry name" value="Iron ABC transporter permease SitD"/>
    <property type="match status" value="1"/>
</dbReference>
<dbReference type="PANTHER" id="PTHR30477">
    <property type="entry name" value="ABC-TRANSPORTER METAL-BINDING PROTEIN"/>
    <property type="match status" value="1"/>
</dbReference>
<evidence type="ECO:0000313" key="11">
    <source>
        <dbReference type="Proteomes" id="UP000271339"/>
    </source>
</evidence>
<keyword evidence="11" id="KW-1185">Reference proteome</keyword>
<feature type="transmembrane region" description="Helical" evidence="9">
    <location>
        <begin position="190"/>
        <end position="218"/>
    </location>
</feature>
<evidence type="ECO:0000256" key="1">
    <source>
        <dbReference type="ARBA" id="ARBA00004651"/>
    </source>
</evidence>
<gene>
    <name evidence="10" type="ORF">BXY75_0306</name>
</gene>
<dbReference type="GO" id="GO:0055085">
    <property type="term" value="P:transmembrane transport"/>
    <property type="evidence" value="ECO:0007669"/>
    <property type="project" value="InterPro"/>
</dbReference>
<dbReference type="GO" id="GO:0071281">
    <property type="term" value="P:cellular response to iron ion"/>
    <property type="evidence" value="ECO:0007669"/>
    <property type="project" value="UniProtKB-ARBA"/>
</dbReference>
<keyword evidence="5 8" id="KW-0812">Transmembrane</keyword>
<keyword evidence="7 9" id="KW-0472">Membrane</keyword>
<dbReference type="InterPro" id="IPR001626">
    <property type="entry name" value="ABC_TroCD"/>
</dbReference>
<dbReference type="InterPro" id="IPR037294">
    <property type="entry name" value="ABC_BtuC-like"/>
</dbReference>
<comment type="similarity">
    <text evidence="2 8">Belongs to the ABC-3 integral membrane protein family.</text>
</comment>
<dbReference type="Proteomes" id="UP000271339">
    <property type="component" value="Unassembled WGS sequence"/>
</dbReference>
<feature type="transmembrane region" description="Helical" evidence="9">
    <location>
        <begin position="263"/>
        <end position="285"/>
    </location>
</feature>
<feature type="transmembrane region" description="Helical" evidence="9">
    <location>
        <begin position="71"/>
        <end position="89"/>
    </location>
</feature>
<sequence>MSIGEYFNLLWTDYTLRTITLGTAVLGAICGMLGSFAVLRKQSLLGDAISHAALPGIAIAFLITGAKDSNILMLGALVSGLIGTFWIRGMITKTHLKTDTALGLILSLFFGFGMMLLTYIQKQPNANQAGLDKYLFGQAATLVESDVKVMIIVTGICLFVLLLFWKEFKILLFDADYTKTLGFNTRFIDILITFFIVLAIVLGLQTVGVVLMSALLLAPAAAARQWTNSLGLMVILAAIFGAFSGVLGTAISASQNNLSTGPVIVLVASVFVFVSFIFSPGRGLLFREIRFRKNRKDLQLKKTLQFMYGIVKTHDNISHPHAIRILNNFHGFTRGSLRKLEEKHWITLEGQQWALTNEGFKEAEDLYNQQSNNE</sequence>
<dbReference type="AlphaFoldDB" id="A0A3L9Z1A2"/>
<feature type="transmembrane region" description="Helical" evidence="9">
    <location>
        <begin position="147"/>
        <end position="165"/>
    </location>
</feature>
<dbReference type="GO" id="GO:0010043">
    <property type="term" value="P:response to zinc ion"/>
    <property type="evidence" value="ECO:0007669"/>
    <property type="project" value="TreeGrafter"/>
</dbReference>
<evidence type="ECO:0000313" key="10">
    <source>
        <dbReference type="EMBL" id="RMA65890.1"/>
    </source>
</evidence>
<dbReference type="OrthoDB" id="9788905at2"/>
<keyword evidence="4" id="KW-1003">Cell membrane</keyword>
<evidence type="ECO:0000256" key="6">
    <source>
        <dbReference type="ARBA" id="ARBA00022989"/>
    </source>
</evidence>
<dbReference type="Pfam" id="PF00950">
    <property type="entry name" value="ABC-3"/>
    <property type="match status" value="1"/>
</dbReference>